<dbReference type="InterPro" id="IPR036390">
    <property type="entry name" value="WH_DNA-bd_sf"/>
</dbReference>
<name>A0A075WDF9_ARCFL</name>
<dbReference type="EMBL" id="CP006577">
    <property type="protein sequence ID" value="AIG98460.1"/>
    <property type="molecule type" value="Genomic_DNA"/>
</dbReference>
<organism evidence="2 3">
    <name type="scientific">Archaeoglobus fulgidus DSM 8774</name>
    <dbReference type="NCBI Taxonomy" id="1344584"/>
    <lineage>
        <taxon>Archaea</taxon>
        <taxon>Methanobacteriati</taxon>
        <taxon>Methanobacteriota</taxon>
        <taxon>Archaeoglobi</taxon>
        <taxon>Archaeoglobales</taxon>
        <taxon>Archaeoglobaceae</taxon>
        <taxon>Archaeoglobus</taxon>
    </lineage>
</organism>
<dbReference type="RefSeq" id="WP_048095854.1">
    <property type="nucleotide sequence ID" value="NZ_CP006577.1"/>
</dbReference>
<dbReference type="HOGENOM" id="CLU_2270894_0_0_2"/>
<sequence length="102" mass="11924">MPKKEKKSVLDYLDSYALQIMKPLKNGETTYSDLMIKSKLVRSNFNKRLGELLKLKLVRVAYSESKRRPFYSLTPAGKRILELLEEIERVYSEQVGELVNKQ</sequence>
<accession>A0A075WDF9</accession>
<dbReference type="SUPFAM" id="SSF46785">
    <property type="entry name" value="Winged helix' DNA-binding domain"/>
    <property type="match status" value="1"/>
</dbReference>
<evidence type="ECO:0000313" key="3">
    <source>
        <dbReference type="Proteomes" id="UP000028501"/>
    </source>
</evidence>
<evidence type="ECO:0000259" key="1">
    <source>
        <dbReference type="Pfam" id="PF14947"/>
    </source>
</evidence>
<dbReference type="InterPro" id="IPR036388">
    <property type="entry name" value="WH-like_DNA-bd_sf"/>
</dbReference>
<dbReference type="AlphaFoldDB" id="A0A075WDF9"/>
<dbReference type="KEGG" id="afg:AFULGI_00017010"/>
<reference evidence="2 3" key="1">
    <citation type="submission" date="2013-07" db="EMBL/GenBank/DDBJ databases">
        <title>Genome of Archaeoglobus fulgidus.</title>
        <authorList>
            <person name="Fiebig A."/>
            <person name="Birkeland N.-K."/>
        </authorList>
    </citation>
    <scope>NUCLEOTIDE SEQUENCE [LARGE SCALE GENOMIC DNA]</scope>
    <source>
        <strain evidence="2 3">DSM 8774</strain>
    </source>
</reference>
<proteinExistence type="predicted"/>
<dbReference type="InterPro" id="IPR038723">
    <property type="entry name" value="ArnR1-like_HTH"/>
</dbReference>
<dbReference type="GeneID" id="24795200"/>
<dbReference type="Gene3D" id="1.10.10.10">
    <property type="entry name" value="Winged helix-like DNA-binding domain superfamily/Winged helix DNA-binding domain"/>
    <property type="match status" value="1"/>
</dbReference>
<evidence type="ECO:0000313" key="2">
    <source>
        <dbReference type="EMBL" id="AIG98460.1"/>
    </source>
</evidence>
<dbReference type="Proteomes" id="UP000028501">
    <property type="component" value="Chromosome"/>
</dbReference>
<protein>
    <recommendedName>
        <fullName evidence="1">ArnR1-like winged helix-turn-helix domain-containing protein</fullName>
    </recommendedName>
</protein>
<gene>
    <name evidence="2" type="ORF">AFULGI_00017010</name>
</gene>
<feature type="domain" description="ArnR1-like winged helix-turn-helix" evidence="1">
    <location>
        <begin position="18"/>
        <end position="90"/>
    </location>
</feature>
<dbReference type="Pfam" id="PF14947">
    <property type="entry name" value="HTH_45"/>
    <property type="match status" value="1"/>
</dbReference>